<feature type="compositionally biased region" description="Pro residues" evidence="1">
    <location>
        <begin position="27"/>
        <end position="42"/>
    </location>
</feature>
<dbReference type="InterPro" id="IPR017734">
    <property type="entry name" value="T6SS_SciN"/>
</dbReference>
<accession>A0A7W6WAU2</accession>
<gene>
    <name evidence="2" type="ORF">GGD89_002503</name>
</gene>
<dbReference type="Pfam" id="PF12790">
    <property type="entry name" value="T6SS-SciN"/>
    <property type="match status" value="1"/>
</dbReference>
<feature type="compositionally biased region" description="Basic and acidic residues" evidence="1">
    <location>
        <begin position="225"/>
        <end position="235"/>
    </location>
</feature>
<feature type="region of interest" description="Disordered" evidence="1">
    <location>
        <begin position="18"/>
        <end position="42"/>
    </location>
</feature>
<dbReference type="RefSeq" id="WP_184045699.1">
    <property type="nucleotide sequence ID" value="NZ_JACIGK010000018.1"/>
</dbReference>
<keyword evidence="2" id="KW-0449">Lipoprotein</keyword>
<dbReference type="PANTHER" id="PTHR37625">
    <property type="entry name" value="OUTER MEMBRANE LIPOPROTEIN-RELATED"/>
    <property type="match status" value="1"/>
</dbReference>
<reference evidence="2 3" key="1">
    <citation type="submission" date="2020-08" db="EMBL/GenBank/DDBJ databases">
        <title>Genome sequencing of Purple Non-Sulfur Bacteria from various extreme environments.</title>
        <authorList>
            <person name="Mayer M."/>
        </authorList>
    </citation>
    <scope>NUCLEOTIDE SEQUENCE [LARGE SCALE GENOMIC DNA]</scope>
    <source>
        <strain evidence="2 3">JA131</strain>
    </source>
</reference>
<name>A0A7W6WAU2_9PROT</name>
<sequence>MARAGVAAALIPLAGCGLFGGDDEPPPEPPPPPAVEVPMPPPGDARLEVVVTASPLVNPDLNGRPSPVVVRIYQLNAPDPFSQADFFQLYEKDAETLGGTALGRRELILQPAGVQSIAAARDAEATHVGVTAGYRKYDEAQWRAITPLPGDRDAQVRVVLESLKVEVSGQWGQYWTPERPTDMPKAGGINPNADDDPKIPDVGADDAKTAIDAGRAAADAPDTGDDLKTLQRDFF</sequence>
<feature type="region of interest" description="Disordered" evidence="1">
    <location>
        <begin position="174"/>
        <end position="235"/>
    </location>
</feature>
<proteinExistence type="predicted"/>
<dbReference type="InterPro" id="IPR038706">
    <property type="entry name" value="Type_VI_SciN-like_sf"/>
</dbReference>
<keyword evidence="3" id="KW-1185">Reference proteome</keyword>
<feature type="compositionally biased region" description="Low complexity" evidence="1">
    <location>
        <begin position="210"/>
        <end position="221"/>
    </location>
</feature>
<dbReference type="PANTHER" id="PTHR37625:SF4">
    <property type="entry name" value="OUTER MEMBRANE LIPOPROTEIN"/>
    <property type="match status" value="1"/>
</dbReference>
<dbReference type="NCBIfam" id="TIGR03352">
    <property type="entry name" value="VI_chp_3"/>
    <property type="match status" value="1"/>
</dbReference>
<dbReference type="EMBL" id="JACIGK010000018">
    <property type="protein sequence ID" value="MBB4266867.1"/>
    <property type="molecule type" value="Genomic_DNA"/>
</dbReference>
<evidence type="ECO:0000256" key="1">
    <source>
        <dbReference type="SAM" id="MobiDB-lite"/>
    </source>
</evidence>
<protein>
    <submittedName>
        <fullName evidence="2">Type VI secretion system VasD/TssJ family lipoprotein</fullName>
    </submittedName>
</protein>
<organism evidence="2 3">
    <name type="scientific">Roseospira visakhapatnamensis</name>
    <dbReference type="NCBI Taxonomy" id="390880"/>
    <lineage>
        <taxon>Bacteria</taxon>
        <taxon>Pseudomonadati</taxon>
        <taxon>Pseudomonadota</taxon>
        <taxon>Alphaproteobacteria</taxon>
        <taxon>Rhodospirillales</taxon>
        <taxon>Rhodospirillaceae</taxon>
        <taxon>Roseospira</taxon>
    </lineage>
</organism>
<feature type="compositionally biased region" description="Basic and acidic residues" evidence="1">
    <location>
        <begin position="195"/>
        <end position="209"/>
    </location>
</feature>
<dbReference type="Proteomes" id="UP000554286">
    <property type="component" value="Unassembled WGS sequence"/>
</dbReference>
<comment type="caution">
    <text evidence="2">The sequence shown here is derived from an EMBL/GenBank/DDBJ whole genome shotgun (WGS) entry which is preliminary data.</text>
</comment>
<dbReference type="Gene3D" id="2.60.40.4150">
    <property type="entry name" value="Type VI secretion system, lipoprotein SciN"/>
    <property type="match status" value="1"/>
</dbReference>
<dbReference type="AlphaFoldDB" id="A0A7W6WAU2"/>
<evidence type="ECO:0000313" key="3">
    <source>
        <dbReference type="Proteomes" id="UP000554286"/>
    </source>
</evidence>
<evidence type="ECO:0000313" key="2">
    <source>
        <dbReference type="EMBL" id="MBB4266867.1"/>
    </source>
</evidence>